<organism evidence="2 3">
    <name type="scientific">Devosia enhydra</name>
    <dbReference type="NCBI Taxonomy" id="665118"/>
    <lineage>
        <taxon>Bacteria</taxon>
        <taxon>Pseudomonadati</taxon>
        <taxon>Pseudomonadota</taxon>
        <taxon>Alphaproteobacteria</taxon>
        <taxon>Hyphomicrobiales</taxon>
        <taxon>Devosiaceae</taxon>
        <taxon>Devosia</taxon>
    </lineage>
</organism>
<dbReference type="STRING" id="665118.SAMN02983003_3993"/>
<evidence type="ECO:0000313" key="3">
    <source>
        <dbReference type="Proteomes" id="UP000183447"/>
    </source>
</evidence>
<accession>A0A1K2I3J5</accession>
<dbReference type="EMBL" id="FPKU01000004">
    <property type="protein sequence ID" value="SFZ86799.1"/>
    <property type="molecule type" value="Genomic_DNA"/>
</dbReference>
<keyword evidence="3" id="KW-1185">Reference proteome</keyword>
<protein>
    <submittedName>
        <fullName evidence="2">Nucleoside-diphosphate-sugar epimerase</fullName>
    </submittedName>
</protein>
<gene>
    <name evidence="2" type="ORF">SAMN02983003_3993</name>
</gene>
<dbReference type="InterPro" id="IPR050177">
    <property type="entry name" value="Lipid_A_modif_metabolic_enz"/>
</dbReference>
<dbReference type="OrthoDB" id="9814124at2"/>
<dbReference type="SUPFAM" id="SSF51735">
    <property type="entry name" value="NAD(P)-binding Rossmann-fold domains"/>
    <property type="match status" value="1"/>
</dbReference>
<dbReference type="InterPro" id="IPR036291">
    <property type="entry name" value="NAD(P)-bd_dom_sf"/>
</dbReference>
<dbReference type="Proteomes" id="UP000183447">
    <property type="component" value="Unassembled WGS sequence"/>
</dbReference>
<proteinExistence type="predicted"/>
<sequence>MAARILITGGRGNLGTKLAAHLRSHGYSDIIAFDKAEGADLSGDISIYDEAWAQGFAGVDCVFHFAAAGAPTEVWEDVLPMNIIGTQNVLKAMKRHAPGARMVFASTNHVMGGYRFRQGPVTEAMPPAPFTPYGVSKLIGEQLCRAYVAEGHGSAIALRIGYCQVGENIPGPHMHMGSWGQQMWLSNRDMVAAMQGALDAADPGFAILNLTSNNPGMRWDLSEARRVIGYVPQDGHDLVMTPEVADDDARSRAGVLHSWQALVDLKPWLGF</sequence>
<name>A0A1K2I3J5_9HYPH</name>
<evidence type="ECO:0000259" key="1">
    <source>
        <dbReference type="Pfam" id="PF01370"/>
    </source>
</evidence>
<dbReference type="Gene3D" id="3.40.50.720">
    <property type="entry name" value="NAD(P)-binding Rossmann-like Domain"/>
    <property type="match status" value="1"/>
</dbReference>
<dbReference type="InterPro" id="IPR001509">
    <property type="entry name" value="Epimerase_deHydtase"/>
</dbReference>
<feature type="domain" description="NAD-dependent epimerase/dehydratase" evidence="1">
    <location>
        <begin position="5"/>
        <end position="160"/>
    </location>
</feature>
<dbReference type="RefSeq" id="WP_072346794.1">
    <property type="nucleotide sequence ID" value="NZ_FPKU01000004.1"/>
</dbReference>
<reference evidence="2 3" key="1">
    <citation type="submission" date="2016-11" db="EMBL/GenBank/DDBJ databases">
        <authorList>
            <person name="Jaros S."/>
            <person name="Januszkiewicz K."/>
            <person name="Wedrychowicz H."/>
        </authorList>
    </citation>
    <scope>NUCLEOTIDE SEQUENCE [LARGE SCALE GENOMIC DNA]</scope>
    <source>
        <strain evidence="2 3">ATCC 23634</strain>
    </source>
</reference>
<dbReference type="PANTHER" id="PTHR43245">
    <property type="entry name" value="BIFUNCTIONAL POLYMYXIN RESISTANCE PROTEIN ARNA"/>
    <property type="match status" value="1"/>
</dbReference>
<evidence type="ECO:0000313" key="2">
    <source>
        <dbReference type="EMBL" id="SFZ86799.1"/>
    </source>
</evidence>
<dbReference type="AlphaFoldDB" id="A0A1K2I3J5"/>
<dbReference type="CDD" id="cd08946">
    <property type="entry name" value="SDR_e"/>
    <property type="match status" value="1"/>
</dbReference>
<dbReference type="Pfam" id="PF01370">
    <property type="entry name" value="Epimerase"/>
    <property type="match status" value="1"/>
</dbReference>